<reference evidence="1 2" key="2">
    <citation type="submission" date="2017-10" db="EMBL/GenBank/DDBJ databases">
        <title>Extensive intraspecific genome diversity in a model arbuscular mycorrhizal fungus.</title>
        <authorList>
            <person name="Chen E.C.H."/>
            <person name="Morin E."/>
            <person name="Baudet D."/>
            <person name="Noel J."/>
            <person name="Ndikumana S."/>
            <person name="Charron P."/>
            <person name="St-Onge C."/>
            <person name="Giorgi J."/>
            <person name="Grigoriev I.V."/>
            <person name="Roux C."/>
            <person name="Martin F.M."/>
            <person name="Corradi N."/>
        </authorList>
    </citation>
    <scope>NUCLEOTIDE SEQUENCE [LARGE SCALE GENOMIC DNA]</scope>
    <source>
        <strain evidence="1 2">C2</strain>
    </source>
</reference>
<dbReference type="VEuPathDB" id="FungiDB:RhiirFUN_011263"/>
<dbReference type="Proteomes" id="UP000233469">
    <property type="component" value="Unassembled WGS sequence"/>
</dbReference>
<proteinExistence type="predicted"/>
<dbReference type="EMBL" id="LLXL01001712">
    <property type="protein sequence ID" value="PKK63175.1"/>
    <property type="molecule type" value="Genomic_DNA"/>
</dbReference>
<reference evidence="1 2" key="1">
    <citation type="submission" date="2016-04" db="EMBL/GenBank/DDBJ databases">
        <title>Genome analyses suggest a sexual origin of heterokaryosis in a supposedly ancient asexual fungus.</title>
        <authorList>
            <person name="Ropars J."/>
            <person name="Sedzielewska K."/>
            <person name="Noel J."/>
            <person name="Charron P."/>
            <person name="Farinelli L."/>
            <person name="Marton T."/>
            <person name="Kruger M."/>
            <person name="Pelin A."/>
            <person name="Brachmann A."/>
            <person name="Corradi N."/>
        </authorList>
    </citation>
    <scope>NUCLEOTIDE SEQUENCE [LARGE SCALE GENOMIC DNA]</scope>
    <source>
        <strain evidence="1 2">C2</strain>
    </source>
</reference>
<comment type="caution">
    <text evidence="1">The sequence shown here is derived from an EMBL/GenBank/DDBJ whole genome shotgun (WGS) entry which is preliminary data.</text>
</comment>
<dbReference type="AlphaFoldDB" id="A0A2N1MNH3"/>
<name>A0A2N1MNH3_9GLOM</name>
<accession>A0A2N1MNH3</accession>
<dbReference type="VEuPathDB" id="FungiDB:FUN_019907"/>
<protein>
    <submittedName>
        <fullName evidence="1">Uncharacterized protein</fullName>
    </submittedName>
</protein>
<dbReference type="VEuPathDB" id="FungiDB:RhiirA1_475415"/>
<sequence length="394" mass="46389">MLSPEGERSFIREWKSFEYPRQWSKLPNPISHLESFMMSDRLRLGMVMPFILNRFLVSNCLKPQEMEKLQVRTNLNRNQVINAIVKCWAVVAKCSRLAFKNSLTNNDYIVLEKYLKKEQKALIELFDDFVGLPNFHANCHLLRHARTFGTLTNTEVGTKEMVHRIFKSRVLSTNCKNIESDLLKHYTTLQAIRHLADDWFIMESSEMDDEELLEVSSQSSQFRNIMLRKPISVRNTNIAIDTTFRIDLSLAYESFGYHASMINKTINFYKYASYINGGAQHHLNIDDVVTIQVADYGESYAVIKGIFKHKSNDGYFYPFIYVDWFEDANKNHDKLDCPIFVFRWDDFYRNIFPLTVVDKVRKVHFVHDCNARCKDSHDSENKHYLKNDFFFKAI</sequence>
<evidence type="ECO:0000313" key="2">
    <source>
        <dbReference type="Proteomes" id="UP000233469"/>
    </source>
</evidence>
<evidence type="ECO:0000313" key="1">
    <source>
        <dbReference type="EMBL" id="PKK63175.1"/>
    </source>
</evidence>
<organism evidence="1 2">
    <name type="scientific">Rhizophagus irregularis</name>
    <dbReference type="NCBI Taxonomy" id="588596"/>
    <lineage>
        <taxon>Eukaryota</taxon>
        <taxon>Fungi</taxon>
        <taxon>Fungi incertae sedis</taxon>
        <taxon>Mucoromycota</taxon>
        <taxon>Glomeromycotina</taxon>
        <taxon>Glomeromycetes</taxon>
        <taxon>Glomerales</taxon>
        <taxon>Glomeraceae</taxon>
        <taxon>Rhizophagus</taxon>
    </lineage>
</organism>
<gene>
    <name evidence="1" type="ORF">RhiirC2_789275</name>
</gene>